<protein>
    <submittedName>
        <fullName evidence="1">Uncharacterized protein</fullName>
    </submittedName>
</protein>
<accession>A0A9J5W2S8</accession>
<comment type="caution">
    <text evidence="1">The sequence shown here is derived from an EMBL/GenBank/DDBJ whole genome shotgun (WGS) entry which is preliminary data.</text>
</comment>
<name>A0A9J5W2S8_SOLCO</name>
<dbReference type="Proteomes" id="UP000824120">
    <property type="component" value="Chromosome 12"/>
</dbReference>
<dbReference type="EMBL" id="JACXVP010000012">
    <property type="protein sequence ID" value="KAG5569805.1"/>
    <property type="molecule type" value="Genomic_DNA"/>
</dbReference>
<sequence length="81" mass="8862">MLFRPIKKAKAMLLADSSKVSMGSSKSSTPSVSICLAFVFKTTRFSVLLTFLNFVSSQNKTNKLISREYIFIGSDDTSAAT</sequence>
<keyword evidence="2" id="KW-1185">Reference proteome</keyword>
<reference evidence="1 2" key="1">
    <citation type="submission" date="2020-09" db="EMBL/GenBank/DDBJ databases">
        <title>De no assembly of potato wild relative species, Solanum commersonii.</title>
        <authorList>
            <person name="Cho K."/>
        </authorList>
    </citation>
    <scope>NUCLEOTIDE SEQUENCE [LARGE SCALE GENOMIC DNA]</scope>
    <source>
        <strain evidence="1">LZ3.2</strain>
        <tissue evidence="1">Leaf</tissue>
    </source>
</reference>
<gene>
    <name evidence="1" type="ORF">H5410_059571</name>
</gene>
<evidence type="ECO:0000313" key="2">
    <source>
        <dbReference type="Proteomes" id="UP000824120"/>
    </source>
</evidence>
<evidence type="ECO:0000313" key="1">
    <source>
        <dbReference type="EMBL" id="KAG5569805.1"/>
    </source>
</evidence>
<organism evidence="1 2">
    <name type="scientific">Solanum commersonii</name>
    <name type="common">Commerson's wild potato</name>
    <name type="synonym">Commerson's nightshade</name>
    <dbReference type="NCBI Taxonomy" id="4109"/>
    <lineage>
        <taxon>Eukaryota</taxon>
        <taxon>Viridiplantae</taxon>
        <taxon>Streptophyta</taxon>
        <taxon>Embryophyta</taxon>
        <taxon>Tracheophyta</taxon>
        <taxon>Spermatophyta</taxon>
        <taxon>Magnoliopsida</taxon>
        <taxon>eudicotyledons</taxon>
        <taxon>Gunneridae</taxon>
        <taxon>Pentapetalae</taxon>
        <taxon>asterids</taxon>
        <taxon>lamiids</taxon>
        <taxon>Solanales</taxon>
        <taxon>Solanaceae</taxon>
        <taxon>Solanoideae</taxon>
        <taxon>Solaneae</taxon>
        <taxon>Solanum</taxon>
    </lineage>
</organism>
<dbReference type="AlphaFoldDB" id="A0A9J5W2S8"/>
<proteinExistence type="predicted"/>